<accession>A0A162DZ15</accession>
<proteinExistence type="inferred from homology"/>
<evidence type="ECO:0008006" key="7">
    <source>
        <dbReference type="Google" id="ProtNLM"/>
    </source>
</evidence>
<dbReference type="Pfam" id="PF00067">
    <property type="entry name" value="p450"/>
    <property type="match status" value="1"/>
</dbReference>
<dbReference type="GO" id="GO:0004497">
    <property type="term" value="F:monooxygenase activity"/>
    <property type="evidence" value="ECO:0007669"/>
    <property type="project" value="UniProtKB-KW"/>
</dbReference>
<dbReference type="Proteomes" id="UP000077342">
    <property type="component" value="Unassembled WGS sequence"/>
</dbReference>
<dbReference type="InterPro" id="IPR017972">
    <property type="entry name" value="Cyt_P450_CS"/>
</dbReference>
<dbReference type="EMBL" id="LWCI01000127">
    <property type="protein sequence ID" value="KZS60388.1"/>
    <property type="molecule type" value="Genomic_DNA"/>
</dbReference>
<reference evidence="6" key="1">
    <citation type="submission" date="2016-04" db="EMBL/GenBank/DDBJ databases">
        <authorList>
            <person name="Strapagiel D."/>
            <person name="Borowka P."/>
            <person name="Marciniak B."/>
            <person name="Bakula Z."/>
            <person name="Van Ingen J."/>
            <person name="Safianowska A."/>
            <person name="Dziadek J."/>
            <person name="Jagielski T."/>
        </authorList>
    </citation>
    <scope>NUCLEOTIDE SEQUENCE [LARGE SCALE GENOMIC DNA]</scope>
    <source>
        <strain evidence="6">1010001458</strain>
    </source>
</reference>
<comment type="caution">
    <text evidence="5">The sequence shown here is derived from an EMBL/GenBank/DDBJ whole genome shotgun (WGS) entry which is preliminary data.</text>
</comment>
<comment type="similarity">
    <text evidence="2 4">Belongs to the cytochrome P450 family.</text>
</comment>
<dbReference type="InterPro" id="IPR001128">
    <property type="entry name" value="Cyt_P450"/>
</dbReference>
<dbReference type="GO" id="GO:0016705">
    <property type="term" value="F:oxidoreductase activity, acting on paired donors, with incorporation or reduction of molecular oxygen"/>
    <property type="evidence" value="ECO:0007669"/>
    <property type="project" value="InterPro"/>
</dbReference>
<dbReference type="PANTHER" id="PTHR24305">
    <property type="entry name" value="CYTOCHROME P450"/>
    <property type="match status" value="1"/>
</dbReference>
<dbReference type="InterPro" id="IPR036396">
    <property type="entry name" value="Cyt_P450_sf"/>
</dbReference>
<feature type="binding site" description="axial binding residue" evidence="3">
    <location>
        <position position="400"/>
    </location>
    <ligand>
        <name>heme</name>
        <dbReference type="ChEBI" id="CHEBI:30413"/>
    </ligand>
    <ligandPart>
        <name>Fe</name>
        <dbReference type="ChEBI" id="CHEBI:18248"/>
    </ligandPart>
</feature>
<evidence type="ECO:0000256" key="4">
    <source>
        <dbReference type="RuleBase" id="RU000461"/>
    </source>
</evidence>
<dbReference type="SUPFAM" id="SSF48264">
    <property type="entry name" value="Cytochrome P450"/>
    <property type="match status" value="1"/>
</dbReference>
<dbReference type="GO" id="GO:0005506">
    <property type="term" value="F:iron ion binding"/>
    <property type="evidence" value="ECO:0007669"/>
    <property type="project" value="InterPro"/>
</dbReference>
<evidence type="ECO:0000313" key="5">
    <source>
        <dbReference type="EMBL" id="KZS60388.1"/>
    </source>
</evidence>
<comment type="cofactor">
    <cofactor evidence="1 3">
        <name>heme</name>
        <dbReference type="ChEBI" id="CHEBI:30413"/>
    </cofactor>
</comment>
<dbReference type="PRINTS" id="PR00463">
    <property type="entry name" value="EP450I"/>
</dbReference>
<dbReference type="PANTHER" id="PTHR24305:SF166">
    <property type="entry name" value="CYTOCHROME P450 12A4, MITOCHONDRIAL-RELATED"/>
    <property type="match status" value="1"/>
</dbReference>
<dbReference type="InterPro" id="IPR050121">
    <property type="entry name" value="Cytochrome_P450_monoxygenase"/>
</dbReference>
<name>A0A162DZ15_9MYCO</name>
<gene>
    <name evidence="5" type="ORF">A4G28_12015</name>
</gene>
<dbReference type="PROSITE" id="PS00086">
    <property type="entry name" value="CYTOCHROME_P450"/>
    <property type="match status" value="1"/>
</dbReference>
<keyword evidence="3 4" id="KW-0408">Iron</keyword>
<dbReference type="Gene3D" id="1.10.630.10">
    <property type="entry name" value="Cytochrome P450"/>
    <property type="match status" value="1"/>
</dbReference>
<keyword evidence="6" id="KW-1185">Reference proteome</keyword>
<dbReference type="GO" id="GO:0020037">
    <property type="term" value="F:heme binding"/>
    <property type="evidence" value="ECO:0007669"/>
    <property type="project" value="InterPro"/>
</dbReference>
<evidence type="ECO:0000256" key="2">
    <source>
        <dbReference type="ARBA" id="ARBA00010617"/>
    </source>
</evidence>
<keyword evidence="4" id="KW-0560">Oxidoreductase</keyword>
<protein>
    <recommendedName>
        <fullName evidence="7">Cytochrome P450</fullName>
    </recommendedName>
</protein>
<keyword evidence="3 4" id="KW-0479">Metal-binding</keyword>
<keyword evidence="3 4" id="KW-0349">Heme</keyword>
<sequence>MDSQPDMIGFNPTADSAKVRRSREPGLRGFVMHLGDLLRNGDAAFDRMFDRYGDVLWLRVPRFFEIFPGVSEVAFVRDPALIKPLFTAPDEVIDSSTPNRVLGILHGDRSLLLMEGSEHRRLRRLLLSRLRGEALQQWADVIVRSAEHEARSWLAEESVRVHRRMLNVSLEAILAITLGIRDERLPTWKEAWHELGETWGSEEMAIRYALRRLGGVRRWRRFRRALARCNELVFAEIARRRATPNCATADLLDLMLRADGVPLSDNEIRDQIFTIMLAGQETTAITVGWAIERLLRTPSAMKKATAEARSTDATTYMEAVVHETLRLRPPITGLGRVTRQPITLGGYDFPANVLIAPLIRSIHRKPELYDDPDRFMPERFLDTPPGVYSLIPFGGGSHRCLGDRLAVFESTLILKTILRTVELSAVDPRDEKVKRKAAVLVPGNGALVRAQAIQHASQLEDD</sequence>
<dbReference type="AlphaFoldDB" id="A0A162DZ15"/>
<evidence type="ECO:0000313" key="6">
    <source>
        <dbReference type="Proteomes" id="UP000077342"/>
    </source>
</evidence>
<evidence type="ECO:0000256" key="1">
    <source>
        <dbReference type="ARBA" id="ARBA00001971"/>
    </source>
</evidence>
<keyword evidence="4" id="KW-0503">Monooxygenase</keyword>
<dbReference type="InterPro" id="IPR002401">
    <property type="entry name" value="Cyt_P450_E_grp-I"/>
</dbReference>
<organism evidence="5 6">
    <name type="scientific">Mycobacterium ostraviense</name>
    <dbReference type="NCBI Taxonomy" id="2738409"/>
    <lineage>
        <taxon>Bacteria</taxon>
        <taxon>Bacillati</taxon>
        <taxon>Actinomycetota</taxon>
        <taxon>Actinomycetes</taxon>
        <taxon>Mycobacteriales</taxon>
        <taxon>Mycobacteriaceae</taxon>
        <taxon>Mycobacterium</taxon>
    </lineage>
</organism>
<dbReference type="PRINTS" id="PR00385">
    <property type="entry name" value="P450"/>
</dbReference>
<evidence type="ECO:0000256" key="3">
    <source>
        <dbReference type="PIRSR" id="PIRSR602401-1"/>
    </source>
</evidence>